<dbReference type="EnsemblMetazoa" id="ASIC015278-RA">
    <property type="protein sequence ID" value="ASIC015278-PA"/>
    <property type="gene ID" value="ASIC015278"/>
</dbReference>
<dbReference type="EMBL" id="KE525330">
    <property type="protein sequence ID" value="KFB47254.1"/>
    <property type="molecule type" value="Genomic_DNA"/>
</dbReference>
<gene>
    <name evidence="2" type="ORF">ZHAS_00015278</name>
</gene>
<evidence type="ECO:0000313" key="4">
    <source>
        <dbReference type="Proteomes" id="UP000030765"/>
    </source>
</evidence>
<dbReference type="VEuPathDB" id="VectorBase:ASIC015278"/>
<proteinExistence type="predicted"/>
<accession>A0A084WAL0</accession>
<feature type="region of interest" description="Disordered" evidence="1">
    <location>
        <begin position="1"/>
        <end position="68"/>
    </location>
</feature>
<evidence type="ECO:0000313" key="3">
    <source>
        <dbReference type="EnsemblMetazoa" id="ASIC015278-PA"/>
    </source>
</evidence>
<organism evidence="2">
    <name type="scientific">Anopheles sinensis</name>
    <name type="common">Mosquito</name>
    <dbReference type="NCBI Taxonomy" id="74873"/>
    <lineage>
        <taxon>Eukaryota</taxon>
        <taxon>Metazoa</taxon>
        <taxon>Ecdysozoa</taxon>
        <taxon>Arthropoda</taxon>
        <taxon>Hexapoda</taxon>
        <taxon>Insecta</taxon>
        <taxon>Pterygota</taxon>
        <taxon>Neoptera</taxon>
        <taxon>Endopterygota</taxon>
        <taxon>Diptera</taxon>
        <taxon>Nematocera</taxon>
        <taxon>Culicoidea</taxon>
        <taxon>Culicidae</taxon>
        <taxon>Anophelinae</taxon>
        <taxon>Anopheles</taxon>
    </lineage>
</organism>
<keyword evidence="4" id="KW-1185">Reference proteome</keyword>
<dbReference type="EMBL" id="ATLV01022202">
    <property type="status" value="NOT_ANNOTATED_CDS"/>
    <property type="molecule type" value="Genomic_DNA"/>
</dbReference>
<reference evidence="2 4" key="1">
    <citation type="journal article" date="2014" name="BMC Genomics">
        <title>Genome sequence of Anopheles sinensis provides insight into genetics basis of mosquito competence for malaria parasites.</title>
        <authorList>
            <person name="Zhou D."/>
            <person name="Zhang D."/>
            <person name="Ding G."/>
            <person name="Shi L."/>
            <person name="Hou Q."/>
            <person name="Ye Y."/>
            <person name="Xu Y."/>
            <person name="Zhou H."/>
            <person name="Xiong C."/>
            <person name="Li S."/>
            <person name="Yu J."/>
            <person name="Hong S."/>
            <person name="Yu X."/>
            <person name="Zou P."/>
            <person name="Chen C."/>
            <person name="Chang X."/>
            <person name="Wang W."/>
            <person name="Lv Y."/>
            <person name="Sun Y."/>
            <person name="Ma L."/>
            <person name="Shen B."/>
            <person name="Zhu C."/>
        </authorList>
    </citation>
    <scope>NUCLEOTIDE SEQUENCE [LARGE SCALE GENOMIC DNA]</scope>
</reference>
<name>A0A084WAL0_ANOSI</name>
<dbReference type="Proteomes" id="UP000030765">
    <property type="component" value="Unassembled WGS sequence"/>
</dbReference>
<feature type="compositionally biased region" description="Basic and acidic residues" evidence="1">
    <location>
        <begin position="57"/>
        <end position="66"/>
    </location>
</feature>
<sequence>MAKITNGAWRTGGCRHSSADSGCVPDPNSGEQRLTAGRPAEGARGRRHWNANNASDDDNHGCDAGDGRNVVPQSFTHFSHGARQSGSSNSFTLRAGRIRFGFSFAKPQRFLVALSADTAGNFCHRQQQPAHARSDTFGTSARRKAVGLLGANGAN</sequence>
<protein>
    <submittedName>
        <fullName evidence="2 3">Esterase</fullName>
    </submittedName>
</protein>
<evidence type="ECO:0000313" key="2">
    <source>
        <dbReference type="EMBL" id="KFB47254.1"/>
    </source>
</evidence>
<evidence type="ECO:0000256" key="1">
    <source>
        <dbReference type="SAM" id="MobiDB-lite"/>
    </source>
</evidence>
<dbReference type="AlphaFoldDB" id="A0A084WAL0"/>
<reference evidence="3" key="2">
    <citation type="submission" date="2020-05" db="UniProtKB">
        <authorList>
            <consortium name="EnsemblMetazoa"/>
        </authorList>
    </citation>
    <scope>IDENTIFICATION</scope>
</reference>